<evidence type="ECO:0000313" key="9">
    <source>
        <dbReference type="EMBL" id="KAJ8918118.1"/>
    </source>
</evidence>
<gene>
    <name evidence="9" type="ORF">NQ315_011575</name>
</gene>
<dbReference type="Pfam" id="PF00089">
    <property type="entry name" value="Trypsin"/>
    <property type="match status" value="1"/>
</dbReference>
<protein>
    <recommendedName>
        <fullName evidence="8">Peptidase S1 domain-containing protein</fullName>
    </recommendedName>
</protein>
<comment type="similarity">
    <text evidence="1">Belongs to the peptidase S1 family.</text>
</comment>
<evidence type="ECO:0000256" key="7">
    <source>
        <dbReference type="SAM" id="SignalP"/>
    </source>
</evidence>
<comment type="caution">
    <text evidence="9">The sequence shown here is derived from an EMBL/GenBank/DDBJ whole genome shotgun (WGS) entry which is preliminary data.</text>
</comment>
<evidence type="ECO:0000256" key="5">
    <source>
        <dbReference type="ARBA" id="ARBA00023157"/>
    </source>
</evidence>
<keyword evidence="2 6" id="KW-0645">Protease</keyword>
<dbReference type="InterPro" id="IPR009003">
    <property type="entry name" value="Peptidase_S1_PA"/>
</dbReference>
<dbReference type="SUPFAM" id="SSF50494">
    <property type="entry name" value="Trypsin-like serine proteases"/>
    <property type="match status" value="1"/>
</dbReference>
<evidence type="ECO:0000256" key="3">
    <source>
        <dbReference type="ARBA" id="ARBA00022801"/>
    </source>
</evidence>
<dbReference type="InterPro" id="IPR033116">
    <property type="entry name" value="TRYPSIN_SER"/>
</dbReference>
<keyword evidence="3 6" id="KW-0378">Hydrolase</keyword>
<evidence type="ECO:0000256" key="4">
    <source>
        <dbReference type="ARBA" id="ARBA00022825"/>
    </source>
</evidence>
<proteinExistence type="inferred from homology"/>
<evidence type="ECO:0000256" key="2">
    <source>
        <dbReference type="ARBA" id="ARBA00022670"/>
    </source>
</evidence>
<dbReference type="AlphaFoldDB" id="A0AAV8VUS2"/>
<evidence type="ECO:0000256" key="6">
    <source>
        <dbReference type="RuleBase" id="RU363034"/>
    </source>
</evidence>
<name>A0AAV8VUS2_9CUCU</name>
<dbReference type="InterPro" id="IPR001314">
    <property type="entry name" value="Peptidase_S1A"/>
</dbReference>
<organism evidence="9 10">
    <name type="scientific">Exocentrus adspersus</name>
    <dbReference type="NCBI Taxonomy" id="1586481"/>
    <lineage>
        <taxon>Eukaryota</taxon>
        <taxon>Metazoa</taxon>
        <taxon>Ecdysozoa</taxon>
        <taxon>Arthropoda</taxon>
        <taxon>Hexapoda</taxon>
        <taxon>Insecta</taxon>
        <taxon>Pterygota</taxon>
        <taxon>Neoptera</taxon>
        <taxon>Endopterygota</taxon>
        <taxon>Coleoptera</taxon>
        <taxon>Polyphaga</taxon>
        <taxon>Cucujiformia</taxon>
        <taxon>Chrysomeloidea</taxon>
        <taxon>Cerambycidae</taxon>
        <taxon>Lamiinae</taxon>
        <taxon>Acanthocinini</taxon>
        <taxon>Exocentrus</taxon>
    </lineage>
</organism>
<dbReference type="PROSITE" id="PS00135">
    <property type="entry name" value="TRYPSIN_SER"/>
    <property type="match status" value="1"/>
</dbReference>
<accession>A0AAV8VUS2</accession>
<dbReference type="PANTHER" id="PTHR24276:SF98">
    <property type="entry name" value="FI18310P1-RELATED"/>
    <property type="match status" value="1"/>
</dbReference>
<dbReference type="PANTHER" id="PTHR24276">
    <property type="entry name" value="POLYSERASE-RELATED"/>
    <property type="match status" value="1"/>
</dbReference>
<dbReference type="GO" id="GO:0006508">
    <property type="term" value="P:proteolysis"/>
    <property type="evidence" value="ECO:0007669"/>
    <property type="project" value="UniProtKB-KW"/>
</dbReference>
<dbReference type="InterPro" id="IPR050430">
    <property type="entry name" value="Peptidase_S1"/>
</dbReference>
<dbReference type="EMBL" id="JANEYG010000028">
    <property type="protein sequence ID" value="KAJ8918118.1"/>
    <property type="molecule type" value="Genomic_DNA"/>
</dbReference>
<dbReference type="Proteomes" id="UP001159042">
    <property type="component" value="Unassembled WGS sequence"/>
</dbReference>
<dbReference type="PROSITE" id="PS00134">
    <property type="entry name" value="TRYPSIN_HIS"/>
    <property type="match status" value="1"/>
</dbReference>
<evidence type="ECO:0000259" key="8">
    <source>
        <dbReference type="PROSITE" id="PS50240"/>
    </source>
</evidence>
<feature type="domain" description="Peptidase S1" evidence="8">
    <location>
        <begin position="50"/>
        <end position="277"/>
    </location>
</feature>
<evidence type="ECO:0000313" key="10">
    <source>
        <dbReference type="Proteomes" id="UP001159042"/>
    </source>
</evidence>
<feature type="signal peptide" evidence="7">
    <location>
        <begin position="1"/>
        <end position="16"/>
    </location>
</feature>
<dbReference type="GO" id="GO:0004252">
    <property type="term" value="F:serine-type endopeptidase activity"/>
    <property type="evidence" value="ECO:0007669"/>
    <property type="project" value="InterPro"/>
</dbReference>
<dbReference type="InterPro" id="IPR001254">
    <property type="entry name" value="Trypsin_dom"/>
</dbReference>
<dbReference type="SMART" id="SM00020">
    <property type="entry name" value="Tryp_SPc"/>
    <property type="match status" value="1"/>
</dbReference>
<evidence type="ECO:0000256" key="1">
    <source>
        <dbReference type="ARBA" id="ARBA00007664"/>
    </source>
</evidence>
<keyword evidence="5" id="KW-1015">Disulfide bond</keyword>
<keyword evidence="7" id="KW-0732">Signal</keyword>
<dbReference type="Gene3D" id="2.40.10.10">
    <property type="entry name" value="Trypsin-like serine proteases"/>
    <property type="match status" value="2"/>
</dbReference>
<dbReference type="InterPro" id="IPR043504">
    <property type="entry name" value="Peptidase_S1_PA_chymotrypsin"/>
</dbReference>
<keyword evidence="4 6" id="KW-0720">Serine protease</keyword>
<feature type="chain" id="PRO_5043384293" description="Peptidase S1 domain-containing protein" evidence="7">
    <location>
        <begin position="17"/>
        <end position="280"/>
    </location>
</feature>
<reference evidence="9 10" key="1">
    <citation type="journal article" date="2023" name="Insect Mol. Biol.">
        <title>Genome sequencing provides insights into the evolution of gene families encoding plant cell wall-degrading enzymes in longhorned beetles.</title>
        <authorList>
            <person name="Shin N.R."/>
            <person name="Okamura Y."/>
            <person name="Kirsch R."/>
            <person name="Pauchet Y."/>
        </authorList>
    </citation>
    <scope>NUCLEOTIDE SEQUENCE [LARGE SCALE GENOMIC DNA]</scope>
    <source>
        <strain evidence="9">EAD_L_NR</strain>
    </source>
</reference>
<sequence length="280" mass="29939">MKVAIYLLTLLHFTTALPSQRSSRSDIKGINLYVDPVSNYTVDEAVDGRIIGGDEIAPHTRAYQVALIINGQNFCSGSLISQNYVLTAAHCTATASYVELIFGAHNVNSYESTQLRVTSNSIISHPDYKNPYPLSNDIALIKTPTPIVTNGYINKTLLASSDSGPYEGYTPALSGWGTTSDSGTGISTGLRHVWVGVLKNTECAGIYGHTYDLTYNMCTSGAGPAGACNGDSGSPLVVGPHQIGLVSFISSRGCEYGDPTGYVRIGYYRPWIDQYTGGDL</sequence>
<dbReference type="PROSITE" id="PS50240">
    <property type="entry name" value="TRYPSIN_DOM"/>
    <property type="match status" value="1"/>
</dbReference>
<dbReference type="PRINTS" id="PR00722">
    <property type="entry name" value="CHYMOTRYPSIN"/>
</dbReference>
<dbReference type="FunFam" id="2.40.10.10:FF:000166">
    <property type="entry name" value="Trypsin"/>
    <property type="match status" value="1"/>
</dbReference>
<keyword evidence="10" id="KW-1185">Reference proteome</keyword>
<dbReference type="CDD" id="cd00190">
    <property type="entry name" value="Tryp_SPc"/>
    <property type="match status" value="1"/>
</dbReference>
<dbReference type="InterPro" id="IPR018114">
    <property type="entry name" value="TRYPSIN_HIS"/>
</dbReference>